<dbReference type="GO" id="GO:0016020">
    <property type="term" value="C:membrane"/>
    <property type="evidence" value="ECO:0007669"/>
    <property type="project" value="UniProtKB-SubCell"/>
</dbReference>
<dbReference type="InterPro" id="IPR018488">
    <property type="entry name" value="cNMP-bd_CS"/>
</dbReference>
<dbReference type="PANTHER" id="PTHR45638:SF11">
    <property type="entry name" value="CYCLIC NUCLEOTIDE-GATED CATION CHANNEL SUBUNIT A"/>
    <property type="match status" value="1"/>
</dbReference>
<keyword evidence="6 9" id="KW-0472">Membrane</keyword>
<dbReference type="EMBL" id="MGDI01000002">
    <property type="protein sequence ID" value="OGL55312.1"/>
    <property type="molecule type" value="Genomic_DNA"/>
</dbReference>
<feature type="transmembrane region" description="Helical" evidence="9">
    <location>
        <begin position="446"/>
        <end position="464"/>
    </location>
</feature>
<reference evidence="11 12" key="1">
    <citation type="journal article" date="2016" name="Nat. Commun.">
        <title>Thousands of microbial genomes shed light on interconnected biogeochemical processes in an aquifer system.</title>
        <authorList>
            <person name="Anantharaman K."/>
            <person name="Brown C.T."/>
            <person name="Hug L.A."/>
            <person name="Sharon I."/>
            <person name="Castelle C.J."/>
            <person name="Probst A.J."/>
            <person name="Thomas B.C."/>
            <person name="Singh A."/>
            <person name="Wilkins M.J."/>
            <person name="Karaoz U."/>
            <person name="Brodie E.L."/>
            <person name="Williams K.H."/>
            <person name="Hubbard S.S."/>
            <person name="Banfield J.F."/>
        </authorList>
    </citation>
    <scope>NUCLEOTIDE SEQUENCE [LARGE SCALE GENOMIC DNA]</scope>
</reference>
<gene>
    <name evidence="11" type="ORF">A3G31_04725</name>
</gene>
<evidence type="ECO:0000256" key="2">
    <source>
        <dbReference type="ARBA" id="ARBA00022448"/>
    </source>
</evidence>
<feature type="transmembrane region" description="Helical" evidence="9">
    <location>
        <begin position="386"/>
        <end position="406"/>
    </location>
</feature>
<dbReference type="GO" id="GO:0005221">
    <property type="term" value="F:intracellularly cyclic nucleotide-activated monoatomic cation channel activity"/>
    <property type="evidence" value="ECO:0007669"/>
    <property type="project" value="InterPro"/>
</dbReference>
<dbReference type="PRINTS" id="PR00103">
    <property type="entry name" value="CAMPKINASE"/>
</dbReference>
<protein>
    <recommendedName>
        <fullName evidence="10">Cyclic nucleotide-binding domain-containing protein</fullName>
    </recommendedName>
</protein>
<dbReference type="Pfam" id="PF00027">
    <property type="entry name" value="cNMP_binding"/>
    <property type="match status" value="1"/>
</dbReference>
<comment type="caution">
    <text evidence="11">The sequence shown here is derived from an EMBL/GenBank/DDBJ whole genome shotgun (WGS) entry which is preliminary data.</text>
</comment>
<keyword evidence="3 9" id="KW-0812">Transmembrane</keyword>
<dbReference type="CDD" id="cd00038">
    <property type="entry name" value="CAP_ED"/>
    <property type="match status" value="1"/>
</dbReference>
<organism evidence="11 12">
    <name type="scientific">Candidatus Schekmanbacteria bacterium RIFCSPLOWO2_12_FULL_38_15</name>
    <dbReference type="NCBI Taxonomy" id="1817883"/>
    <lineage>
        <taxon>Bacteria</taxon>
        <taxon>Candidatus Schekmaniibacteriota</taxon>
    </lineage>
</organism>
<dbReference type="PROSITE" id="PS00889">
    <property type="entry name" value="CNMP_BINDING_2"/>
    <property type="match status" value="1"/>
</dbReference>
<evidence type="ECO:0000256" key="8">
    <source>
        <dbReference type="ARBA" id="ARBA00023303"/>
    </source>
</evidence>
<dbReference type="SMART" id="SM00100">
    <property type="entry name" value="cNMP"/>
    <property type="match status" value="1"/>
</dbReference>
<dbReference type="Proteomes" id="UP000178082">
    <property type="component" value="Unassembled WGS sequence"/>
</dbReference>
<feature type="transmembrane region" description="Helical" evidence="9">
    <location>
        <begin position="12"/>
        <end position="34"/>
    </location>
</feature>
<dbReference type="PANTHER" id="PTHR45638">
    <property type="entry name" value="CYCLIC NUCLEOTIDE-GATED CATION CHANNEL SUBUNIT A"/>
    <property type="match status" value="1"/>
</dbReference>
<evidence type="ECO:0000256" key="4">
    <source>
        <dbReference type="ARBA" id="ARBA00022989"/>
    </source>
</evidence>
<keyword evidence="7" id="KW-1071">Ligand-gated ion channel</keyword>
<evidence type="ECO:0000313" key="11">
    <source>
        <dbReference type="EMBL" id="OGL55312.1"/>
    </source>
</evidence>
<dbReference type="InterPro" id="IPR018490">
    <property type="entry name" value="cNMP-bd_dom_sf"/>
</dbReference>
<evidence type="ECO:0000256" key="5">
    <source>
        <dbReference type="ARBA" id="ARBA00023065"/>
    </source>
</evidence>
<dbReference type="STRING" id="1817883.A3G31_04725"/>
<keyword evidence="4 9" id="KW-1133">Transmembrane helix</keyword>
<dbReference type="GO" id="GO:0044877">
    <property type="term" value="F:protein-containing complex binding"/>
    <property type="evidence" value="ECO:0007669"/>
    <property type="project" value="TreeGrafter"/>
</dbReference>
<feature type="transmembrane region" description="Helical" evidence="9">
    <location>
        <begin position="89"/>
        <end position="110"/>
    </location>
</feature>
<keyword evidence="2" id="KW-0813">Transport</keyword>
<feature type="transmembrane region" description="Helical" evidence="9">
    <location>
        <begin position="312"/>
        <end position="337"/>
    </location>
</feature>
<dbReference type="SUPFAM" id="SSF51206">
    <property type="entry name" value="cAMP-binding domain-like"/>
    <property type="match status" value="1"/>
</dbReference>
<dbReference type="Gene3D" id="2.60.120.10">
    <property type="entry name" value="Jelly Rolls"/>
    <property type="match status" value="1"/>
</dbReference>
<evidence type="ECO:0000256" key="3">
    <source>
        <dbReference type="ARBA" id="ARBA00022692"/>
    </source>
</evidence>
<dbReference type="AlphaFoldDB" id="A0A1F7SNE9"/>
<dbReference type="InterPro" id="IPR000595">
    <property type="entry name" value="cNMP-bd_dom"/>
</dbReference>
<sequence>MTSGFTLEHAFWAFLLGGLSAISLPMGSMLGIVWKPKPGLTAAFTAFGAGALLAALSVELVAPTAMAVIGKEMGNNNAGTHGNNPLSALVALLVGCVFGGILFVVLDQLLNAKGGYLRKSATTITYLSQRRKRRTEKMLHRLGQIEFFRSIPPEHVQMLVEYLRPVVFKVGERLFSQGNRGDRMYFIEQGEISLLVDGKEFKTLVNSDVLGEIALLTGAPRTADAIARSHTTTFMLLKEDFDRLRRILPELEATTTQLASQRLDELRQYQQVATHAAADWAAQAANALRQGTSLPTTTEIRLAAKEHTGAPLAIWLGIFLDGIPESFVIGAGFLAILTSKMAYGIPAFAEVIPYTLIAGLFLSNFPEAMSSSIGMKEQGWKASKILVLWVSLMVMTAVGAVVGYSIGAEVGHTIEVAIEGIAAGAMLTMIAQTMIPEAVHLGGPNFVGLSTLAGFLSAVAFKILEA</sequence>
<evidence type="ECO:0000256" key="6">
    <source>
        <dbReference type="ARBA" id="ARBA00023136"/>
    </source>
</evidence>
<dbReference type="PROSITE" id="PS50042">
    <property type="entry name" value="CNMP_BINDING_3"/>
    <property type="match status" value="1"/>
</dbReference>
<evidence type="ECO:0000313" key="12">
    <source>
        <dbReference type="Proteomes" id="UP000178082"/>
    </source>
</evidence>
<dbReference type="InterPro" id="IPR050866">
    <property type="entry name" value="CNG_cation_channel"/>
</dbReference>
<feature type="domain" description="Cyclic nucleotide-binding" evidence="10">
    <location>
        <begin position="147"/>
        <end position="244"/>
    </location>
</feature>
<comment type="subcellular location">
    <subcellularLocation>
        <location evidence="1">Membrane</location>
        <topology evidence="1">Multi-pass membrane protein</topology>
    </subcellularLocation>
</comment>
<evidence type="ECO:0000259" key="10">
    <source>
        <dbReference type="PROSITE" id="PS50042"/>
    </source>
</evidence>
<evidence type="ECO:0000256" key="9">
    <source>
        <dbReference type="SAM" id="Phobius"/>
    </source>
</evidence>
<feature type="transmembrane region" description="Helical" evidence="9">
    <location>
        <begin position="343"/>
        <end position="365"/>
    </location>
</feature>
<evidence type="ECO:0000256" key="7">
    <source>
        <dbReference type="ARBA" id="ARBA00023286"/>
    </source>
</evidence>
<dbReference type="InterPro" id="IPR014710">
    <property type="entry name" value="RmlC-like_jellyroll"/>
</dbReference>
<name>A0A1F7SNE9_9BACT</name>
<keyword evidence="5" id="KW-0406">Ion transport</keyword>
<evidence type="ECO:0000256" key="1">
    <source>
        <dbReference type="ARBA" id="ARBA00004141"/>
    </source>
</evidence>
<accession>A0A1F7SNE9</accession>
<keyword evidence="8" id="KW-0407">Ion channel</keyword>
<proteinExistence type="predicted"/>
<feature type="transmembrane region" description="Helical" evidence="9">
    <location>
        <begin position="46"/>
        <end position="69"/>
    </location>
</feature>